<reference evidence="3" key="1">
    <citation type="submission" date="2023-06" db="EMBL/GenBank/DDBJ databases">
        <title>Genomic analysis of the entomopathogenic nematode Steinernema hermaphroditum.</title>
        <authorList>
            <person name="Schwarz E.M."/>
            <person name="Heppert J.K."/>
            <person name="Baniya A."/>
            <person name="Schwartz H.T."/>
            <person name="Tan C.-H."/>
            <person name="Antoshechkin I."/>
            <person name="Sternberg P.W."/>
            <person name="Goodrich-Blair H."/>
            <person name="Dillman A.R."/>
        </authorList>
    </citation>
    <scope>NUCLEOTIDE SEQUENCE</scope>
    <source>
        <strain evidence="3">PS9179</strain>
        <tissue evidence="3">Whole animal</tissue>
    </source>
</reference>
<dbReference type="InterPro" id="IPR036047">
    <property type="entry name" value="F-box-like_dom_sf"/>
</dbReference>
<organism evidence="3 4">
    <name type="scientific">Steinernema hermaphroditum</name>
    <dbReference type="NCBI Taxonomy" id="289476"/>
    <lineage>
        <taxon>Eukaryota</taxon>
        <taxon>Metazoa</taxon>
        <taxon>Ecdysozoa</taxon>
        <taxon>Nematoda</taxon>
        <taxon>Chromadorea</taxon>
        <taxon>Rhabditida</taxon>
        <taxon>Tylenchina</taxon>
        <taxon>Panagrolaimomorpha</taxon>
        <taxon>Strongyloidoidea</taxon>
        <taxon>Steinernematidae</taxon>
        <taxon>Steinernema</taxon>
    </lineage>
</organism>
<dbReference type="SUPFAM" id="SSF52047">
    <property type="entry name" value="RNI-like"/>
    <property type="match status" value="1"/>
</dbReference>
<dbReference type="SUPFAM" id="SSF81383">
    <property type="entry name" value="F-box domain"/>
    <property type="match status" value="1"/>
</dbReference>
<protein>
    <recommendedName>
        <fullName evidence="2">F-box domain-containing protein</fullName>
    </recommendedName>
</protein>
<dbReference type="InterPro" id="IPR001810">
    <property type="entry name" value="F-box_dom"/>
</dbReference>
<dbReference type="Gene3D" id="3.80.10.10">
    <property type="entry name" value="Ribonuclease Inhibitor"/>
    <property type="match status" value="1"/>
</dbReference>
<keyword evidence="4" id="KW-1185">Reference proteome</keyword>
<sequence length="541" mass="62751">MPKRTPAKDKCRAKPKRSRRTDSQPSTSRTIAKDETLSPFDMLPNQDLDRILSYFSSADRVALERVCHRWRESLLRSYTRRTQLTLPFDIQKDWQVQVPRKNHYVSYLTKCGESLIKLRMHIPQMMFGLQLVKSMMAKCRSLQAVEILADCNSRTIRNFIDTLTSLQEETNTKLQLFALRYRCTQYCGYNLNNSLSQLSDELLQTELFDLQVQHFPYKVERILPNNPRLTHLIISFTEHKFIKIGENWMVETMSALSAYQRLKTLFIALKGWIDVDRDVEIFKRMTALSPALKSFLFSAVSLNTTPNQFEYTFISAVALFRGLESLALLHCKIPDNFPWCLPPRLTKLELRHVRNLSLTGLLNICNAAPYLVHLDLEQDFWREGTVFHNTETLISIITACPFLTNVIMAWVANVDLKKIAITLAYCIHDSSSVIGIPSPPCDTFTLVLLGSFTFEQLEEAGTSLEDYGCCTDKITVDEHLTRVTFTTRRRCAHPQSGRNLLRRRERYYPVLNRYFIGIRLKYERLPKRPTRSSSCPPRMHV</sequence>
<evidence type="ECO:0000313" key="3">
    <source>
        <dbReference type="EMBL" id="KAK0393906.1"/>
    </source>
</evidence>
<evidence type="ECO:0000313" key="4">
    <source>
        <dbReference type="Proteomes" id="UP001175271"/>
    </source>
</evidence>
<evidence type="ECO:0000259" key="2">
    <source>
        <dbReference type="PROSITE" id="PS50181"/>
    </source>
</evidence>
<dbReference type="InterPro" id="IPR032675">
    <property type="entry name" value="LRR_dom_sf"/>
</dbReference>
<gene>
    <name evidence="3" type="ORF">QR680_000463</name>
</gene>
<dbReference type="Proteomes" id="UP001175271">
    <property type="component" value="Unassembled WGS sequence"/>
</dbReference>
<comment type="caution">
    <text evidence="3">The sequence shown here is derived from an EMBL/GenBank/DDBJ whole genome shotgun (WGS) entry which is preliminary data.</text>
</comment>
<accession>A0AA39GUV7</accession>
<dbReference type="EMBL" id="JAUCMV010000005">
    <property type="protein sequence ID" value="KAK0393906.1"/>
    <property type="molecule type" value="Genomic_DNA"/>
</dbReference>
<name>A0AA39GUV7_9BILA</name>
<proteinExistence type="predicted"/>
<evidence type="ECO:0000256" key="1">
    <source>
        <dbReference type="SAM" id="MobiDB-lite"/>
    </source>
</evidence>
<feature type="domain" description="F-box" evidence="2">
    <location>
        <begin position="37"/>
        <end position="84"/>
    </location>
</feature>
<feature type="compositionally biased region" description="Basic and acidic residues" evidence="1">
    <location>
        <begin position="1"/>
        <end position="12"/>
    </location>
</feature>
<feature type="region of interest" description="Disordered" evidence="1">
    <location>
        <begin position="1"/>
        <end position="31"/>
    </location>
</feature>
<dbReference type="SMART" id="SM00256">
    <property type="entry name" value="FBOX"/>
    <property type="match status" value="1"/>
</dbReference>
<dbReference type="AlphaFoldDB" id="A0AA39GUV7"/>
<dbReference type="PROSITE" id="PS50181">
    <property type="entry name" value="FBOX"/>
    <property type="match status" value="1"/>
</dbReference>